<evidence type="ECO:0000259" key="11">
    <source>
        <dbReference type="Pfam" id="PF17917"/>
    </source>
</evidence>
<keyword evidence="9" id="KW-0175">Coiled coil</keyword>
<keyword evidence="7" id="KW-0378">Hydrolase</keyword>
<dbReference type="EC" id="2.7.7.49" evidence="1"/>
<dbReference type="GO" id="GO:0008233">
    <property type="term" value="F:peptidase activity"/>
    <property type="evidence" value="ECO:0007669"/>
    <property type="project" value="UniProtKB-KW"/>
</dbReference>
<keyword evidence="6" id="KW-0255">Endonuclease</keyword>
<dbReference type="EMBL" id="JABDTM020021235">
    <property type="protein sequence ID" value="KAH0816612.1"/>
    <property type="molecule type" value="Genomic_DNA"/>
</dbReference>
<dbReference type="SUPFAM" id="SSF56672">
    <property type="entry name" value="DNA/RNA polymerases"/>
    <property type="match status" value="1"/>
</dbReference>
<dbReference type="AlphaFoldDB" id="A0A8J6HLQ5"/>
<proteinExistence type="predicted"/>
<dbReference type="InterPro" id="IPR050951">
    <property type="entry name" value="Retrovirus_Pol_polyprotein"/>
</dbReference>
<evidence type="ECO:0000259" key="10">
    <source>
        <dbReference type="Pfam" id="PF00078"/>
    </source>
</evidence>
<evidence type="ECO:0000313" key="14">
    <source>
        <dbReference type="Proteomes" id="UP000719412"/>
    </source>
</evidence>
<dbReference type="FunFam" id="3.10.10.10:FF:000007">
    <property type="entry name" value="Retrovirus-related Pol polyprotein from transposon 17.6-like Protein"/>
    <property type="match status" value="1"/>
</dbReference>
<accession>A0A8J6HLQ5</accession>
<keyword evidence="4" id="KW-0548">Nucleotidyltransferase</keyword>
<dbReference type="Pfam" id="PF00078">
    <property type="entry name" value="RVT_1"/>
    <property type="match status" value="1"/>
</dbReference>
<feature type="coiled-coil region" evidence="9">
    <location>
        <begin position="193"/>
        <end position="220"/>
    </location>
</feature>
<dbReference type="InterPro" id="IPR021109">
    <property type="entry name" value="Peptidase_aspartic_dom_sf"/>
</dbReference>
<evidence type="ECO:0000256" key="1">
    <source>
        <dbReference type="ARBA" id="ARBA00012493"/>
    </source>
</evidence>
<evidence type="ECO:0000256" key="5">
    <source>
        <dbReference type="ARBA" id="ARBA00022722"/>
    </source>
</evidence>
<dbReference type="PANTHER" id="PTHR37984:SF5">
    <property type="entry name" value="PROTEIN NYNRIN-LIKE"/>
    <property type="match status" value="1"/>
</dbReference>
<dbReference type="FunFam" id="3.10.20.370:FF:000001">
    <property type="entry name" value="Retrovirus-related Pol polyprotein from transposon 17.6-like protein"/>
    <property type="match status" value="1"/>
</dbReference>
<dbReference type="CDD" id="cd01647">
    <property type="entry name" value="RT_LTR"/>
    <property type="match status" value="1"/>
</dbReference>
<dbReference type="InterPro" id="IPR043128">
    <property type="entry name" value="Rev_trsase/Diguanyl_cyclase"/>
</dbReference>
<evidence type="ECO:0000256" key="3">
    <source>
        <dbReference type="ARBA" id="ARBA00022679"/>
    </source>
</evidence>
<evidence type="ECO:0000256" key="7">
    <source>
        <dbReference type="ARBA" id="ARBA00022801"/>
    </source>
</evidence>
<evidence type="ECO:0000256" key="9">
    <source>
        <dbReference type="SAM" id="Coils"/>
    </source>
</evidence>
<keyword evidence="2" id="KW-0645">Protease</keyword>
<evidence type="ECO:0000313" key="13">
    <source>
        <dbReference type="EMBL" id="KAH0816612.1"/>
    </source>
</evidence>
<comment type="caution">
    <text evidence="13">The sequence shown here is derived from an EMBL/GenBank/DDBJ whole genome shotgun (WGS) entry which is preliminary data.</text>
</comment>
<keyword evidence="3" id="KW-0808">Transferase</keyword>
<reference evidence="13" key="2">
    <citation type="submission" date="2021-08" db="EMBL/GenBank/DDBJ databases">
        <authorList>
            <person name="Eriksson T."/>
        </authorList>
    </citation>
    <scope>NUCLEOTIDE SEQUENCE</scope>
    <source>
        <strain evidence="13">Stoneville</strain>
        <tissue evidence="13">Whole head</tissue>
    </source>
</reference>
<organism evidence="13 14">
    <name type="scientific">Tenebrio molitor</name>
    <name type="common">Yellow mealworm beetle</name>
    <dbReference type="NCBI Taxonomy" id="7067"/>
    <lineage>
        <taxon>Eukaryota</taxon>
        <taxon>Metazoa</taxon>
        <taxon>Ecdysozoa</taxon>
        <taxon>Arthropoda</taxon>
        <taxon>Hexapoda</taxon>
        <taxon>Insecta</taxon>
        <taxon>Pterygota</taxon>
        <taxon>Neoptera</taxon>
        <taxon>Endopterygota</taxon>
        <taxon>Coleoptera</taxon>
        <taxon>Polyphaga</taxon>
        <taxon>Cucujiformia</taxon>
        <taxon>Tenebrionidae</taxon>
        <taxon>Tenebrio</taxon>
    </lineage>
</organism>
<dbReference type="Proteomes" id="UP000719412">
    <property type="component" value="Unassembled WGS sequence"/>
</dbReference>
<keyword evidence="8" id="KW-0695">RNA-directed DNA polymerase</keyword>
<feature type="domain" description="Reverse transcriptase" evidence="10">
    <location>
        <begin position="391"/>
        <end position="526"/>
    </location>
</feature>
<dbReference type="GO" id="GO:0006508">
    <property type="term" value="P:proteolysis"/>
    <property type="evidence" value="ECO:0007669"/>
    <property type="project" value="UniProtKB-KW"/>
</dbReference>
<keyword evidence="14" id="KW-1185">Reference proteome</keyword>
<dbReference type="Pfam" id="PF23055">
    <property type="entry name" value="DUF7041"/>
    <property type="match status" value="1"/>
</dbReference>
<feature type="domain" description="DUF7041" evidence="12">
    <location>
        <begin position="30"/>
        <end position="113"/>
    </location>
</feature>
<reference evidence="13" key="1">
    <citation type="journal article" date="2020" name="J Insects Food Feed">
        <title>The yellow mealworm (Tenebrio molitor) genome: a resource for the emerging insects as food and feed industry.</title>
        <authorList>
            <person name="Eriksson T."/>
            <person name="Andere A."/>
            <person name="Kelstrup H."/>
            <person name="Emery V."/>
            <person name="Picard C."/>
        </authorList>
    </citation>
    <scope>NUCLEOTIDE SEQUENCE</scope>
    <source>
        <strain evidence="13">Stoneville</strain>
        <tissue evidence="13">Whole head</tissue>
    </source>
</reference>
<dbReference type="PANTHER" id="PTHR37984">
    <property type="entry name" value="PROTEIN CBG26694"/>
    <property type="match status" value="1"/>
</dbReference>
<evidence type="ECO:0000259" key="12">
    <source>
        <dbReference type="Pfam" id="PF23055"/>
    </source>
</evidence>
<dbReference type="SUPFAM" id="SSF50630">
    <property type="entry name" value="Acid proteases"/>
    <property type="match status" value="1"/>
</dbReference>
<name>A0A8J6HLQ5_TENMO</name>
<dbReference type="InterPro" id="IPR055469">
    <property type="entry name" value="DUF7041"/>
</dbReference>
<dbReference type="InterPro" id="IPR043502">
    <property type="entry name" value="DNA/RNA_pol_sf"/>
</dbReference>
<dbReference type="Pfam" id="PF17917">
    <property type="entry name" value="RT_RNaseH"/>
    <property type="match status" value="1"/>
</dbReference>
<dbReference type="InterPro" id="IPR000477">
    <property type="entry name" value="RT_dom"/>
</dbReference>
<dbReference type="CDD" id="cd09274">
    <property type="entry name" value="RNase_HI_RT_Ty3"/>
    <property type="match status" value="1"/>
</dbReference>
<evidence type="ECO:0000256" key="6">
    <source>
        <dbReference type="ARBA" id="ARBA00022759"/>
    </source>
</evidence>
<keyword evidence="5" id="KW-0540">Nuclease</keyword>
<dbReference type="Gene3D" id="3.30.70.270">
    <property type="match status" value="2"/>
</dbReference>
<gene>
    <name evidence="13" type="ORF">GEV33_006179</name>
</gene>
<dbReference type="GO" id="GO:0004519">
    <property type="term" value="F:endonuclease activity"/>
    <property type="evidence" value="ECO:0007669"/>
    <property type="project" value="UniProtKB-KW"/>
</dbReference>
<dbReference type="FunFam" id="2.40.70.10:FF:000130">
    <property type="entry name" value="Retrovirus-related Pol polyprotein from transposon opus-like Protein"/>
    <property type="match status" value="1"/>
</dbReference>
<dbReference type="Gene3D" id="3.10.20.370">
    <property type="match status" value="1"/>
</dbReference>
<evidence type="ECO:0000256" key="8">
    <source>
        <dbReference type="ARBA" id="ARBA00022918"/>
    </source>
</evidence>
<dbReference type="GO" id="GO:0003964">
    <property type="term" value="F:RNA-directed DNA polymerase activity"/>
    <property type="evidence" value="ECO:0007669"/>
    <property type="project" value="UniProtKB-KW"/>
</dbReference>
<dbReference type="InterPro" id="IPR041373">
    <property type="entry name" value="RT_RNaseH"/>
</dbReference>
<sequence>MPNNGESTASVQTEAPALRNPEVDRVTVRVPPFWSNEPALWFSQLESQLALANVTADTTKFHYVVSNLDFRNAQVVRDILQTPPRSDKYEALKTALISRLSSSEEQRIQQLLQREDLGDRKPSEFLRHLRSLATVPENLLRSLWTNRLPHQTQVILTTQTDSTLDKLAELADKVHEMLPTAPHIDATQIAATSTDLSKELAQLRKEVAELRKACNRQQRRESDQMHPALFLPNGKLSTGPLTAAIGPVPQQRRLFVVDVATKERFLVDTGAEISVYPVNKLRYRPAATEFQLHAANGSTITTFGFRAIDLNLGVRRQFTWKFIVAAVTHAIIGMDFLSHFNLVIDPRNKRLIDTQTSLSVRTVSTITATNPPRLLAHPKKTPLGDPAATTAPSTHAPYPTTFSQNLAGCTIFSTIDLVRAFNQIPIAPEDIPKTAITTPFGLYEFMYMSFGLRNAGQTFQRFMHTVLRGLEFCYVYIDDILVASKNEEEHLKHLRTVCERLASFNILINCNKCVFGQREIRFLGHIVSASGIRPTPEKTDAITNFPRPETAKQLRQFLGLINFYRNFIPKAASLQAPLHAMAQAFTDCKQSLFTATLLAHPIIGVDLALSTDASDFSIGACLQQRVNNDWQPLAFFSRKLTPAQTKYSAYDRELYAVYAAIKYFRHMLEGQTFFILTDHKPLTFAFAQKPEKCTPRQFRHLDFISQFTTDVRYVPGPENIPADTLSRIGSISSAGDFRALSMAQENDAELQELLRPDANTGLRLEKITIPGTNLTLYCDTTTGEPRPFVTPTLRRPVFNSSFCMAQHQERLSPVDPHMHPMPAN</sequence>
<feature type="domain" description="Reverse transcriptase RNase H-like" evidence="11">
    <location>
        <begin position="607"/>
        <end position="707"/>
    </location>
</feature>
<evidence type="ECO:0000256" key="4">
    <source>
        <dbReference type="ARBA" id="ARBA00022695"/>
    </source>
</evidence>
<evidence type="ECO:0000256" key="2">
    <source>
        <dbReference type="ARBA" id="ARBA00022670"/>
    </source>
</evidence>
<dbReference type="Gene3D" id="2.40.70.10">
    <property type="entry name" value="Acid Proteases"/>
    <property type="match status" value="1"/>
</dbReference>
<protein>
    <recommendedName>
        <fullName evidence="1">RNA-directed DNA polymerase</fullName>
        <ecNumber evidence="1">2.7.7.49</ecNumber>
    </recommendedName>
</protein>